<dbReference type="GO" id="GO:0071949">
    <property type="term" value="F:FAD binding"/>
    <property type="evidence" value="ECO:0007669"/>
    <property type="project" value="InterPro"/>
</dbReference>
<dbReference type="Gene3D" id="3.30.70.2740">
    <property type="match status" value="1"/>
</dbReference>
<dbReference type="InterPro" id="IPR006094">
    <property type="entry name" value="Oxid_FAD_bind_N"/>
</dbReference>
<dbReference type="KEGG" id="apb:SAR116_1383"/>
<feature type="domain" description="FAD-binding PCMH-type" evidence="5">
    <location>
        <begin position="39"/>
        <end position="220"/>
    </location>
</feature>
<accession>D5BTM9</accession>
<protein>
    <submittedName>
        <fullName evidence="6">FAD linked oxidase-like protein</fullName>
        <ecNumber evidence="6">1.1.2.4</ecNumber>
    </submittedName>
</protein>
<dbReference type="STRING" id="488538.SAR116_1383"/>
<dbReference type="InterPro" id="IPR016166">
    <property type="entry name" value="FAD-bd_PCMH"/>
</dbReference>
<dbReference type="InterPro" id="IPR016164">
    <property type="entry name" value="FAD-linked_Oxase-like_C"/>
</dbReference>
<gene>
    <name evidence="6" type="ordered locus">SAR116_1383</name>
</gene>
<dbReference type="Gene3D" id="3.30.465.10">
    <property type="match status" value="1"/>
</dbReference>
<dbReference type="Proteomes" id="UP000007460">
    <property type="component" value="Chromosome"/>
</dbReference>
<dbReference type="InterPro" id="IPR016171">
    <property type="entry name" value="Vanillyl_alc_oxidase_C-sub2"/>
</dbReference>
<dbReference type="EC" id="1.1.2.4" evidence="6"/>
<dbReference type="Gene3D" id="3.30.43.10">
    <property type="entry name" value="Uridine Diphospho-n-acetylenolpyruvylglucosamine Reductase, domain 2"/>
    <property type="match status" value="1"/>
</dbReference>
<dbReference type="GO" id="GO:0022904">
    <property type="term" value="P:respiratory electron transport chain"/>
    <property type="evidence" value="ECO:0007669"/>
    <property type="project" value="TreeGrafter"/>
</dbReference>
<dbReference type="HOGENOM" id="CLU_017779_4_1_5"/>
<dbReference type="InterPro" id="IPR016167">
    <property type="entry name" value="FAD-bd_PCMH_sub1"/>
</dbReference>
<keyword evidence="6" id="KW-0560">Oxidoreductase</keyword>
<evidence type="ECO:0000259" key="5">
    <source>
        <dbReference type="PROSITE" id="PS51387"/>
    </source>
</evidence>
<dbReference type="PANTHER" id="PTHR43716:SF2">
    <property type="entry name" value="BLL6224 PROTEIN"/>
    <property type="match status" value="1"/>
</dbReference>
<dbReference type="PANTHER" id="PTHR43716">
    <property type="entry name" value="D-2-HYDROXYGLUTARATE DEHYDROGENASE, MITOCHONDRIAL"/>
    <property type="match status" value="1"/>
</dbReference>
<dbReference type="PROSITE" id="PS51387">
    <property type="entry name" value="FAD_PCMH"/>
    <property type="match status" value="1"/>
</dbReference>
<evidence type="ECO:0000313" key="7">
    <source>
        <dbReference type="Proteomes" id="UP000007460"/>
    </source>
</evidence>
<evidence type="ECO:0000256" key="4">
    <source>
        <dbReference type="ARBA" id="ARBA00022827"/>
    </source>
</evidence>
<dbReference type="InterPro" id="IPR016169">
    <property type="entry name" value="FAD-bd_PCMH_sub2"/>
</dbReference>
<evidence type="ECO:0000256" key="3">
    <source>
        <dbReference type="ARBA" id="ARBA00022630"/>
    </source>
</evidence>
<evidence type="ECO:0000256" key="1">
    <source>
        <dbReference type="ARBA" id="ARBA00001974"/>
    </source>
</evidence>
<dbReference type="FunFam" id="1.10.45.10:FF:000001">
    <property type="entry name" value="D-lactate dehydrogenase mitochondrial"/>
    <property type="match status" value="1"/>
</dbReference>
<dbReference type="OrthoDB" id="9811557at2"/>
<keyword evidence="7" id="KW-1185">Reference proteome</keyword>
<dbReference type="GO" id="GO:0004458">
    <property type="term" value="F:D-lactate dehydrogenase (cytochrome) activity"/>
    <property type="evidence" value="ECO:0007669"/>
    <property type="project" value="UniProtKB-EC"/>
</dbReference>
<dbReference type="InterPro" id="IPR051264">
    <property type="entry name" value="FAD-oxidored/transferase_4"/>
</dbReference>
<evidence type="ECO:0000313" key="6">
    <source>
        <dbReference type="EMBL" id="ADE39626.1"/>
    </source>
</evidence>
<evidence type="ECO:0000256" key="2">
    <source>
        <dbReference type="ARBA" id="ARBA00008000"/>
    </source>
</evidence>
<sequence>MKITEQEIIDECRAICGDAHVETGNDIDPKYQRDWLDKYPSSPFIVVRPDSTEKVAALMKLCTATKTAVIPLGGNSGLTGATQAHPDQKAVIMSLERMNMIRDVNGDGRYMIAESGCIVENLHKAADQAGWMFPLVFGAKGTAHIGGALGTNAGGLNVVRYGNARALCLGLEVVTAAGDIMNLLPALKKDNTGYDLVNLMIGSEGTLGIITAATLTLVPKPAAYATAMVVVPDIKAALKLMNLVQNQTGGRLEAYELMDQVIYDLCVTNLDHVTAPFDYSPAFSILMEIAAGSPDDVKTHSDGRLNLATQLETILAMAFEQGLADDAIIANSEAQRQNLWAMREGALGAIQKHGNWVMSDVSFQVADLPNAIEDLKAAFAAVAPGPFCVAFGHMGDGNLHAFARPYDEDPKDHPTEAAAIKAALRDTVVKWHGSISAEHGIGQDKQAEMKQLKDPVAYAMMKSIKAALDPDNILNPGKVLL</sequence>
<dbReference type="AlphaFoldDB" id="D5BTM9"/>
<reference evidence="6 7" key="1">
    <citation type="journal article" date="2010" name="J. Bacteriol.">
        <title>Complete genome sequence of "Candidatus Puniceispirillum marinum" IMCC1322, a representative of the SAR116 clade in the Alphaproteobacteria.</title>
        <authorList>
            <person name="Oh H.M."/>
            <person name="Kwon K.K."/>
            <person name="Kang I."/>
            <person name="Kang S.G."/>
            <person name="Lee J.H."/>
            <person name="Kim S.J."/>
            <person name="Cho J.C."/>
        </authorList>
    </citation>
    <scope>NUCLEOTIDE SEQUENCE [LARGE SCALE GENOMIC DNA]</scope>
    <source>
        <strain evidence="6 7">IMCC1322</strain>
    </source>
</reference>
<dbReference type="Pfam" id="PF01565">
    <property type="entry name" value="FAD_binding_4"/>
    <property type="match status" value="1"/>
</dbReference>
<keyword evidence="4" id="KW-0274">FAD</keyword>
<dbReference type="InterPro" id="IPR036318">
    <property type="entry name" value="FAD-bd_PCMH-like_sf"/>
</dbReference>
<dbReference type="InterPro" id="IPR004113">
    <property type="entry name" value="FAD-bd_oxidored_4_C"/>
</dbReference>
<organism evidence="6 7">
    <name type="scientific">Puniceispirillum marinum (strain IMCC1322)</name>
    <dbReference type="NCBI Taxonomy" id="488538"/>
    <lineage>
        <taxon>Bacteria</taxon>
        <taxon>Pseudomonadati</taxon>
        <taxon>Pseudomonadota</taxon>
        <taxon>Alphaproteobacteria</taxon>
        <taxon>Candidatus Puniceispirillales</taxon>
        <taxon>Candidatus Puniceispirillaceae</taxon>
        <taxon>Candidatus Puniceispirillum</taxon>
    </lineage>
</organism>
<dbReference type="EMBL" id="CP001751">
    <property type="protein sequence ID" value="ADE39626.1"/>
    <property type="molecule type" value="Genomic_DNA"/>
</dbReference>
<dbReference type="SUPFAM" id="SSF55103">
    <property type="entry name" value="FAD-linked oxidases, C-terminal domain"/>
    <property type="match status" value="1"/>
</dbReference>
<comment type="similarity">
    <text evidence="2">Belongs to the FAD-binding oxidoreductase/transferase type 4 family.</text>
</comment>
<dbReference type="Gene3D" id="3.30.70.2190">
    <property type="match status" value="1"/>
</dbReference>
<proteinExistence type="inferred from homology"/>
<dbReference type="RefSeq" id="WP_013046253.1">
    <property type="nucleotide sequence ID" value="NC_014010.1"/>
</dbReference>
<dbReference type="SUPFAM" id="SSF56176">
    <property type="entry name" value="FAD-binding/transporter-associated domain-like"/>
    <property type="match status" value="1"/>
</dbReference>
<keyword evidence="3" id="KW-0285">Flavoprotein</keyword>
<dbReference type="Gene3D" id="1.10.45.10">
    <property type="entry name" value="Vanillyl-alcohol Oxidase, Chain A, domain 4"/>
    <property type="match status" value="1"/>
</dbReference>
<comment type="cofactor">
    <cofactor evidence="1">
        <name>FAD</name>
        <dbReference type="ChEBI" id="CHEBI:57692"/>
    </cofactor>
</comment>
<name>D5BTM9_PUNMI</name>
<dbReference type="eggNOG" id="COG0277">
    <property type="taxonomic scope" value="Bacteria"/>
</dbReference>
<dbReference type="Pfam" id="PF02913">
    <property type="entry name" value="FAD-oxidase_C"/>
    <property type="match status" value="1"/>
</dbReference>